<gene>
    <name evidence="1" type="ORF">M23134_07396</name>
</gene>
<organism evidence="1 2">
    <name type="scientific">Microscilla marina ATCC 23134</name>
    <dbReference type="NCBI Taxonomy" id="313606"/>
    <lineage>
        <taxon>Bacteria</taxon>
        <taxon>Pseudomonadati</taxon>
        <taxon>Bacteroidota</taxon>
        <taxon>Cytophagia</taxon>
        <taxon>Cytophagales</taxon>
        <taxon>Microscillaceae</taxon>
        <taxon>Microscilla</taxon>
    </lineage>
</organism>
<name>A1ZEN7_MICM2</name>
<protein>
    <submittedName>
        <fullName evidence="1">Transposase</fullName>
    </submittedName>
</protein>
<dbReference type="RefSeq" id="WP_002694134.1">
    <property type="nucleotide sequence ID" value="NZ_AAWS01000004.1"/>
</dbReference>
<sequence>MLHLSSVRHYYLYTEVCDFRKGFEGLCNLVMERFGELLTSGSVFIFFNRRRDRVKLLCWEGDGFAIYYKRLETGTYERPQMSWGTRPLTASEAHLLLSGISLSSVTYRKRYLAKA</sequence>
<keyword evidence="2" id="KW-1185">Reference proteome</keyword>
<evidence type="ECO:0000313" key="1">
    <source>
        <dbReference type="EMBL" id="EAY30989.1"/>
    </source>
</evidence>
<dbReference type="EMBL" id="AAWS01000004">
    <property type="protein sequence ID" value="EAY30989.1"/>
    <property type="molecule type" value="Genomic_DNA"/>
</dbReference>
<dbReference type="OrthoDB" id="4956084at2"/>
<dbReference type="AlphaFoldDB" id="A1ZEN7"/>
<comment type="caution">
    <text evidence="1">The sequence shown here is derived from an EMBL/GenBank/DDBJ whole genome shotgun (WGS) entry which is preliminary data.</text>
</comment>
<dbReference type="InterPro" id="IPR008878">
    <property type="entry name" value="Transposase_IS66_Orf2"/>
</dbReference>
<dbReference type="PANTHER" id="PTHR36455">
    <property type="match status" value="1"/>
</dbReference>
<reference evidence="1 2" key="1">
    <citation type="submission" date="2007-01" db="EMBL/GenBank/DDBJ databases">
        <authorList>
            <person name="Haygood M."/>
            <person name="Podell S."/>
            <person name="Anderson C."/>
            <person name="Hopkinson B."/>
            <person name="Roe K."/>
            <person name="Barbeau K."/>
            <person name="Gaasterland T."/>
            <person name="Ferriera S."/>
            <person name="Johnson J."/>
            <person name="Kravitz S."/>
            <person name="Beeson K."/>
            <person name="Sutton G."/>
            <person name="Rogers Y.-H."/>
            <person name="Friedman R."/>
            <person name="Frazier M."/>
            <person name="Venter J.C."/>
        </authorList>
    </citation>
    <scope>NUCLEOTIDE SEQUENCE [LARGE SCALE GENOMIC DNA]</scope>
    <source>
        <strain evidence="1 2">ATCC 23134</strain>
    </source>
</reference>
<dbReference type="Pfam" id="PF05717">
    <property type="entry name" value="TnpB_IS66"/>
    <property type="match status" value="1"/>
</dbReference>
<dbReference type="eggNOG" id="COG3436">
    <property type="taxonomic scope" value="Bacteria"/>
</dbReference>
<dbReference type="PANTHER" id="PTHR36455:SF1">
    <property type="entry name" value="BLR8292 PROTEIN"/>
    <property type="match status" value="1"/>
</dbReference>
<dbReference type="NCBIfam" id="NF033819">
    <property type="entry name" value="IS66_TnpB"/>
    <property type="match status" value="1"/>
</dbReference>
<proteinExistence type="predicted"/>
<accession>A1ZEN7</accession>
<evidence type="ECO:0000313" key="2">
    <source>
        <dbReference type="Proteomes" id="UP000004095"/>
    </source>
</evidence>
<dbReference type="Proteomes" id="UP000004095">
    <property type="component" value="Unassembled WGS sequence"/>
</dbReference>